<dbReference type="RefSeq" id="WP_156331630.1">
    <property type="nucleotide sequence ID" value="NZ_JACJSK010000002.1"/>
</dbReference>
<evidence type="ECO:0000256" key="1">
    <source>
        <dbReference type="SAM" id="MobiDB-lite"/>
    </source>
</evidence>
<evidence type="ECO:0000313" key="3">
    <source>
        <dbReference type="Proteomes" id="UP000641954"/>
    </source>
</evidence>
<keyword evidence="3" id="KW-1185">Reference proteome</keyword>
<dbReference type="Proteomes" id="UP000641954">
    <property type="component" value="Unassembled WGS sequence"/>
</dbReference>
<dbReference type="EMBL" id="JACJSK010000002">
    <property type="protein sequence ID" value="MBD2542686.1"/>
    <property type="molecule type" value="Genomic_DNA"/>
</dbReference>
<evidence type="ECO:0000313" key="2">
    <source>
        <dbReference type="EMBL" id="MBD2542686.1"/>
    </source>
</evidence>
<sequence length="47" mass="5535">MHRRPHEKKNCHSRECGNPQSIGGERKVQLIMFTYLDAIDGNTKYFK</sequence>
<organism evidence="2 3">
    <name type="scientific">Planktothricoides raciborskii FACHB-1370</name>
    <dbReference type="NCBI Taxonomy" id="2949576"/>
    <lineage>
        <taxon>Bacteria</taxon>
        <taxon>Bacillati</taxon>
        <taxon>Cyanobacteriota</taxon>
        <taxon>Cyanophyceae</taxon>
        <taxon>Oscillatoriophycideae</taxon>
        <taxon>Oscillatoriales</taxon>
        <taxon>Oscillatoriaceae</taxon>
        <taxon>Planktothricoides</taxon>
    </lineage>
</organism>
<name>A0ABR8EAN3_9CYAN</name>
<feature type="region of interest" description="Disordered" evidence="1">
    <location>
        <begin position="1"/>
        <end position="22"/>
    </location>
</feature>
<proteinExistence type="predicted"/>
<reference evidence="2 3" key="1">
    <citation type="journal article" date="2020" name="ISME J.">
        <title>Comparative genomics reveals insights into cyanobacterial evolution and habitat adaptation.</title>
        <authorList>
            <person name="Chen M.Y."/>
            <person name="Teng W.K."/>
            <person name="Zhao L."/>
            <person name="Hu C.X."/>
            <person name="Zhou Y.K."/>
            <person name="Han B.P."/>
            <person name="Song L.R."/>
            <person name="Shu W.S."/>
        </authorList>
    </citation>
    <scope>NUCLEOTIDE SEQUENCE [LARGE SCALE GENOMIC DNA]</scope>
    <source>
        <strain evidence="2 3">FACHB-1370</strain>
    </source>
</reference>
<protein>
    <submittedName>
        <fullName evidence="2">Uncharacterized protein</fullName>
    </submittedName>
</protein>
<gene>
    <name evidence="2" type="ORF">H6G72_02170</name>
</gene>
<accession>A0ABR8EAN3</accession>
<comment type="caution">
    <text evidence="2">The sequence shown here is derived from an EMBL/GenBank/DDBJ whole genome shotgun (WGS) entry which is preliminary data.</text>
</comment>